<organism evidence="2 3">
    <name type="scientific">Flavobacterium sangjuense</name>
    <dbReference type="NCBI Taxonomy" id="2518177"/>
    <lineage>
        <taxon>Bacteria</taxon>
        <taxon>Pseudomonadati</taxon>
        <taxon>Bacteroidota</taxon>
        <taxon>Flavobacteriia</taxon>
        <taxon>Flavobacteriales</taxon>
        <taxon>Flavobacteriaceae</taxon>
        <taxon>Flavobacterium</taxon>
    </lineage>
</organism>
<sequence length="356" mass="39109">MKTTTTILKKNFFQIAGFCLLAIYAANAQEGTTILPGTTFAGSADFYYKYDFAEVDNSYTSFTHSHDSYEIGMASIEASHKLGKASVFVDLGFGSRASEFTYNDAATTFMIKQMYVTYDFTPSFKVTAGSFGTHIGYELLDAVDNKNYSMSYAFTNGPFFNTGVKAQYTSGKYSFMAGITNPTDFKTAGEAGSKNKTFIGQIGYVADKGSAYFNFTSGSANPASDKNKTQFDLVASRKLNAKLTLGFNGTYAMVEDDIDSDLDANWFSLVGYLNYTLKGKWSLAYRLEYFDDKDGAIYGAMPSIIGNTLSFNYKEGNFTFIPEIRFDSSSEDIFSKKDGTATGSSAFILLATTYSF</sequence>
<keyword evidence="3" id="KW-1185">Reference proteome</keyword>
<dbReference type="EMBL" id="CP038810">
    <property type="protein sequence ID" value="QBZ98386.1"/>
    <property type="molecule type" value="Genomic_DNA"/>
</dbReference>
<evidence type="ECO:0000313" key="2">
    <source>
        <dbReference type="EMBL" id="QBZ98386.1"/>
    </source>
</evidence>
<dbReference type="InterPro" id="IPR011486">
    <property type="entry name" value="BBP2"/>
</dbReference>
<evidence type="ECO:0000313" key="3">
    <source>
        <dbReference type="Proteomes" id="UP000296862"/>
    </source>
</evidence>
<feature type="chain" id="PRO_5020420271" description="Porin domain-containing protein" evidence="1">
    <location>
        <begin position="29"/>
        <end position="356"/>
    </location>
</feature>
<dbReference type="OrthoDB" id="1114561at2"/>
<dbReference type="AlphaFoldDB" id="A0A4P7PUH2"/>
<gene>
    <name evidence="2" type="ORF">GS03_01891</name>
</gene>
<dbReference type="KEGG" id="fsn:GS03_01891"/>
<dbReference type="RefSeq" id="WP_136152288.1">
    <property type="nucleotide sequence ID" value="NZ_CP038810.1"/>
</dbReference>
<feature type="signal peptide" evidence="1">
    <location>
        <begin position="1"/>
        <end position="28"/>
    </location>
</feature>
<name>A0A4P7PUH2_9FLAO</name>
<keyword evidence="1" id="KW-0732">Signal</keyword>
<dbReference type="Pfam" id="PF07642">
    <property type="entry name" value="BBP2"/>
    <property type="match status" value="1"/>
</dbReference>
<evidence type="ECO:0000256" key="1">
    <source>
        <dbReference type="SAM" id="SignalP"/>
    </source>
</evidence>
<protein>
    <recommendedName>
        <fullName evidence="4">Porin domain-containing protein</fullName>
    </recommendedName>
</protein>
<reference evidence="2 3" key="1">
    <citation type="submission" date="2019-04" db="EMBL/GenBank/DDBJ databases">
        <title>Flavobacterium sp. GS03.</title>
        <authorList>
            <person name="Kim H."/>
        </authorList>
    </citation>
    <scope>NUCLEOTIDE SEQUENCE [LARGE SCALE GENOMIC DNA]</scope>
    <source>
        <strain evidence="2 3">GS03</strain>
    </source>
</reference>
<evidence type="ECO:0008006" key="4">
    <source>
        <dbReference type="Google" id="ProtNLM"/>
    </source>
</evidence>
<accession>A0A4P7PUH2</accession>
<dbReference type="Proteomes" id="UP000296862">
    <property type="component" value="Chromosome"/>
</dbReference>
<dbReference type="SUPFAM" id="SSF56935">
    <property type="entry name" value="Porins"/>
    <property type="match status" value="1"/>
</dbReference>
<proteinExistence type="predicted"/>